<dbReference type="SUPFAM" id="SSF55048">
    <property type="entry name" value="Probable ACP-binding domain of malonyl-CoA ACP transacylase"/>
    <property type="match status" value="1"/>
</dbReference>
<dbReference type="SMART" id="SM00827">
    <property type="entry name" value="PKS_AT"/>
    <property type="match status" value="1"/>
</dbReference>
<dbReference type="InterPro" id="IPR016036">
    <property type="entry name" value="Malonyl_transacylase_ACP-bd"/>
</dbReference>
<dbReference type="InterPro" id="IPR016035">
    <property type="entry name" value="Acyl_Trfase/lysoPLipase"/>
</dbReference>
<reference evidence="6 7" key="1">
    <citation type="submission" date="2012-02" db="EMBL/GenBank/DDBJ databases">
        <title>Whole genome shotgun sequence of Mobilicoccus pelagius NBRC 104925.</title>
        <authorList>
            <person name="Yoshida Y."/>
            <person name="Hosoyama A."/>
            <person name="Tsuchikane K."/>
            <person name="Katsumata H."/>
            <person name="Yamazaki S."/>
            <person name="Fujita N."/>
        </authorList>
    </citation>
    <scope>NUCLEOTIDE SEQUENCE [LARGE SCALE GENOMIC DNA]</scope>
    <source>
        <strain evidence="6 7">NBRC 104925</strain>
    </source>
</reference>
<dbReference type="STRING" id="1089455.MOPEL_029_00920"/>
<evidence type="ECO:0000256" key="2">
    <source>
        <dbReference type="ARBA" id="ARBA00022679"/>
    </source>
</evidence>
<dbReference type="InterPro" id="IPR050858">
    <property type="entry name" value="Mal-CoA-ACP_Trans/PKS_FabD"/>
</dbReference>
<evidence type="ECO:0000256" key="1">
    <source>
        <dbReference type="ARBA" id="ARBA00013258"/>
    </source>
</evidence>
<organism evidence="6 7">
    <name type="scientific">Mobilicoccus pelagius NBRC 104925</name>
    <dbReference type="NCBI Taxonomy" id="1089455"/>
    <lineage>
        <taxon>Bacteria</taxon>
        <taxon>Bacillati</taxon>
        <taxon>Actinomycetota</taxon>
        <taxon>Actinomycetes</taxon>
        <taxon>Micrococcales</taxon>
        <taxon>Dermatophilaceae</taxon>
        <taxon>Mobilicoccus</taxon>
    </lineage>
</organism>
<dbReference type="AlphaFoldDB" id="H5UQ06"/>
<keyword evidence="2" id="KW-0808">Transferase</keyword>
<sequence length="350" mass="35300">MSPSETDRQTLVREAERVLVIACPGQGSQVPGLLSSWLELPGMQARLESYADAAGLDLLAHGTTSDAETIRDTAVAQPLIVASGLLSHAALLDPDGTDDALRVPPAVAVAGHSVGEFTAAALAGALTPAEALSLVGVRGRAMAQASAAHPTGMSAALGGRPEEVLAAIESHGLTPANVNGAGQIVAAGDLEALAALAAEPPARTRVVPLSVAGAFHTRWMAPAVDALAQAAATAAVADPVVPIVSNRDGEPVTSGAEFLRRLVDQVSNPVRWDLCMERFAALGVTGILELVPSGTLVGLAKRGLKGVALCALTGPESLDEARAFVAEHASAVDASPQPVGAGVTARDGRP</sequence>
<accession>H5UQ06</accession>
<dbReference type="InterPro" id="IPR001227">
    <property type="entry name" value="Ac_transferase_dom_sf"/>
</dbReference>
<dbReference type="GO" id="GO:0006633">
    <property type="term" value="P:fatty acid biosynthetic process"/>
    <property type="evidence" value="ECO:0007669"/>
    <property type="project" value="TreeGrafter"/>
</dbReference>
<feature type="domain" description="Malonyl-CoA:ACP transacylase (MAT)" evidence="5">
    <location>
        <begin position="22"/>
        <end position="348"/>
    </location>
</feature>
<dbReference type="Gene3D" id="3.40.366.10">
    <property type="entry name" value="Malonyl-Coenzyme A Acyl Carrier Protein, domain 2"/>
    <property type="match status" value="1"/>
</dbReference>
<dbReference type="PANTHER" id="PTHR42681:SF1">
    <property type="entry name" value="MALONYL-COA-ACYL CARRIER PROTEIN TRANSACYLASE, MITOCHONDRIAL"/>
    <property type="match status" value="1"/>
</dbReference>
<dbReference type="Pfam" id="PF00698">
    <property type="entry name" value="Acyl_transf_1"/>
    <property type="match status" value="1"/>
</dbReference>
<keyword evidence="7" id="KW-1185">Reference proteome</keyword>
<dbReference type="EMBL" id="BAFE01000027">
    <property type="protein sequence ID" value="GAB47811.1"/>
    <property type="molecule type" value="Genomic_DNA"/>
</dbReference>
<comment type="catalytic activity">
    <reaction evidence="4">
        <text>holo-[ACP] + malonyl-CoA = malonyl-[ACP] + CoA</text>
        <dbReference type="Rhea" id="RHEA:41792"/>
        <dbReference type="Rhea" id="RHEA-COMP:9623"/>
        <dbReference type="Rhea" id="RHEA-COMP:9685"/>
        <dbReference type="ChEBI" id="CHEBI:57287"/>
        <dbReference type="ChEBI" id="CHEBI:57384"/>
        <dbReference type="ChEBI" id="CHEBI:64479"/>
        <dbReference type="ChEBI" id="CHEBI:78449"/>
        <dbReference type="EC" id="2.3.1.39"/>
    </reaction>
</comment>
<evidence type="ECO:0000313" key="6">
    <source>
        <dbReference type="EMBL" id="GAB47811.1"/>
    </source>
</evidence>
<protein>
    <recommendedName>
        <fullName evidence="1">[acyl-carrier-protein] S-malonyltransferase</fullName>
        <ecNumber evidence="1">2.3.1.39</ecNumber>
    </recommendedName>
</protein>
<dbReference type="GO" id="GO:0005829">
    <property type="term" value="C:cytosol"/>
    <property type="evidence" value="ECO:0007669"/>
    <property type="project" value="TreeGrafter"/>
</dbReference>
<keyword evidence="3" id="KW-0012">Acyltransferase</keyword>
<evidence type="ECO:0000256" key="4">
    <source>
        <dbReference type="ARBA" id="ARBA00048462"/>
    </source>
</evidence>
<dbReference type="SUPFAM" id="SSF52151">
    <property type="entry name" value="FabD/lysophospholipase-like"/>
    <property type="match status" value="1"/>
</dbReference>
<evidence type="ECO:0000259" key="5">
    <source>
        <dbReference type="SMART" id="SM00827"/>
    </source>
</evidence>
<comment type="caution">
    <text evidence="6">The sequence shown here is derived from an EMBL/GenBank/DDBJ whole genome shotgun (WGS) entry which is preliminary data.</text>
</comment>
<dbReference type="Proteomes" id="UP000004367">
    <property type="component" value="Unassembled WGS sequence"/>
</dbReference>
<dbReference type="GO" id="GO:0004314">
    <property type="term" value="F:[acyl-carrier-protein] S-malonyltransferase activity"/>
    <property type="evidence" value="ECO:0007669"/>
    <property type="project" value="UniProtKB-EC"/>
</dbReference>
<dbReference type="EC" id="2.3.1.39" evidence="1"/>
<proteinExistence type="predicted"/>
<dbReference type="InterPro" id="IPR014043">
    <property type="entry name" value="Acyl_transferase_dom"/>
</dbReference>
<gene>
    <name evidence="6" type="primary">fabD</name>
    <name evidence="6" type="ORF">MOPEL_029_00920</name>
</gene>
<name>H5UQ06_9MICO</name>
<dbReference type="PANTHER" id="PTHR42681">
    <property type="entry name" value="MALONYL-COA-ACYL CARRIER PROTEIN TRANSACYLASE, MITOCHONDRIAL"/>
    <property type="match status" value="1"/>
</dbReference>
<dbReference type="Gene3D" id="3.30.70.250">
    <property type="entry name" value="Malonyl-CoA ACP transacylase, ACP-binding"/>
    <property type="match status" value="1"/>
</dbReference>
<dbReference type="eggNOG" id="COG0331">
    <property type="taxonomic scope" value="Bacteria"/>
</dbReference>
<evidence type="ECO:0000256" key="3">
    <source>
        <dbReference type="ARBA" id="ARBA00023315"/>
    </source>
</evidence>
<evidence type="ECO:0000313" key="7">
    <source>
        <dbReference type="Proteomes" id="UP000004367"/>
    </source>
</evidence>